<evidence type="ECO:0000313" key="3">
    <source>
        <dbReference type="Proteomes" id="UP000028702"/>
    </source>
</evidence>
<reference evidence="2 3" key="1">
    <citation type="submission" date="2014-07" db="EMBL/GenBank/DDBJ databases">
        <title>Tepidicaulis marinum gen. nov., sp. nov., a novel marine bacterium denitrifying nitrate to nitrous oxide strictly under microaerobic conditions.</title>
        <authorList>
            <person name="Takeuchi M."/>
            <person name="Yamagishi T."/>
            <person name="Kamagata Y."/>
            <person name="Oshima K."/>
            <person name="Hattori M."/>
            <person name="Katayama T."/>
            <person name="Hanada S."/>
            <person name="Tamaki H."/>
            <person name="Marumo K."/>
            <person name="Maeda H."/>
            <person name="Nedachi M."/>
            <person name="Iwasaki W."/>
            <person name="Suwa Y."/>
            <person name="Sakata S."/>
        </authorList>
    </citation>
    <scope>NUCLEOTIDE SEQUENCE [LARGE SCALE GENOMIC DNA]</scope>
    <source>
        <strain evidence="2 3">MA2</strain>
    </source>
</reference>
<dbReference type="AlphaFoldDB" id="A0A081BBV9"/>
<dbReference type="eggNOG" id="COG5470">
    <property type="taxonomic scope" value="Bacteria"/>
</dbReference>
<name>A0A081BBV9_9HYPH</name>
<gene>
    <name evidence="2" type="ORF">M2A_2026</name>
</gene>
<dbReference type="InterPro" id="IPR010753">
    <property type="entry name" value="DUF1330"/>
</dbReference>
<dbReference type="Proteomes" id="UP000028702">
    <property type="component" value="Unassembled WGS sequence"/>
</dbReference>
<accession>A0A081BBV9</accession>
<evidence type="ECO:0000259" key="1">
    <source>
        <dbReference type="Pfam" id="PF07045"/>
    </source>
</evidence>
<dbReference type="STRING" id="1333998.M2A_2026"/>
<proteinExistence type="predicted"/>
<dbReference type="SUPFAM" id="SSF54909">
    <property type="entry name" value="Dimeric alpha+beta barrel"/>
    <property type="match status" value="1"/>
</dbReference>
<protein>
    <submittedName>
        <fullName evidence="2">Conserved protein</fullName>
    </submittedName>
</protein>
<dbReference type="InterPro" id="IPR011008">
    <property type="entry name" value="Dimeric_a/b-barrel"/>
</dbReference>
<dbReference type="PANTHER" id="PTHR40257">
    <property type="match status" value="1"/>
</dbReference>
<dbReference type="EMBL" id="BBIO01000010">
    <property type="protein sequence ID" value="GAK45527.1"/>
    <property type="molecule type" value="Genomic_DNA"/>
</dbReference>
<evidence type="ECO:0000313" key="2">
    <source>
        <dbReference type="EMBL" id="GAK45527.1"/>
    </source>
</evidence>
<dbReference type="Gene3D" id="3.30.70.100">
    <property type="match status" value="1"/>
</dbReference>
<dbReference type="PANTHER" id="PTHR40257:SF1">
    <property type="entry name" value="DUF1330 DOMAIN-CONTAINING PROTEIN"/>
    <property type="match status" value="1"/>
</dbReference>
<feature type="domain" description="DUF1330" evidence="1">
    <location>
        <begin position="44"/>
        <end position="122"/>
    </location>
</feature>
<comment type="caution">
    <text evidence="2">The sequence shown here is derived from an EMBL/GenBank/DDBJ whole genome shotgun (WGS) entry which is preliminary data.</text>
</comment>
<dbReference type="RefSeq" id="WP_045446738.1">
    <property type="nucleotide sequence ID" value="NZ_BBIO01000010.1"/>
</dbReference>
<organism evidence="2 3">
    <name type="scientific">Tepidicaulis marinus</name>
    <dbReference type="NCBI Taxonomy" id="1333998"/>
    <lineage>
        <taxon>Bacteria</taxon>
        <taxon>Pseudomonadati</taxon>
        <taxon>Pseudomonadota</taxon>
        <taxon>Alphaproteobacteria</taxon>
        <taxon>Hyphomicrobiales</taxon>
        <taxon>Parvibaculaceae</taxon>
        <taxon>Tepidicaulis</taxon>
    </lineage>
</organism>
<keyword evidence="3" id="KW-1185">Reference proteome</keyword>
<sequence>MAIAPTQDQLNRFMKADQDAPLVMINLLKFKEKAEYPAGTPDSDISGAEAYGRYGAVAQKKIEEVGGRIVWSAPQHMVMIGDDADDEYDAAALVFYPSRAAFLRMIAMPDYQEAAKHREAGLAFQKLLQCDGSALAGS</sequence>
<dbReference type="Pfam" id="PF07045">
    <property type="entry name" value="DUF1330"/>
    <property type="match status" value="1"/>
</dbReference>